<dbReference type="SMART" id="SM00425">
    <property type="entry name" value="TBOX"/>
    <property type="match status" value="1"/>
</dbReference>
<comment type="caution">
    <text evidence="5">Lacks conserved residue(s) required for the propagation of feature annotation.</text>
</comment>
<keyword evidence="3" id="KW-0804">Transcription</keyword>
<evidence type="ECO:0000313" key="8">
    <source>
        <dbReference type="EMBL" id="KAJ4439916.1"/>
    </source>
</evidence>
<dbReference type="PRINTS" id="PR00938">
    <property type="entry name" value="BRACHYURY"/>
</dbReference>
<organism evidence="8 9">
    <name type="scientific">Periplaneta americana</name>
    <name type="common">American cockroach</name>
    <name type="synonym">Blatta americana</name>
    <dbReference type="NCBI Taxonomy" id="6978"/>
    <lineage>
        <taxon>Eukaryota</taxon>
        <taxon>Metazoa</taxon>
        <taxon>Ecdysozoa</taxon>
        <taxon>Arthropoda</taxon>
        <taxon>Hexapoda</taxon>
        <taxon>Insecta</taxon>
        <taxon>Pterygota</taxon>
        <taxon>Neoptera</taxon>
        <taxon>Polyneoptera</taxon>
        <taxon>Dictyoptera</taxon>
        <taxon>Blattodea</taxon>
        <taxon>Blattoidea</taxon>
        <taxon>Blattidae</taxon>
        <taxon>Blattinae</taxon>
        <taxon>Periplaneta</taxon>
    </lineage>
</organism>
<keyword evidence="4 5" id="KW-0539">Nucleus</keyword>
<keyword evidence="2 5" id="KW-0238">DNA-binding</keyword>
<dbReference type="PANTHER" id="PTHR11267">
    <property type="entry name" value="T-BOX PROTEIN-RELATED"/>
    <property type="match status" value="1"/>
</dbReference>
<dbReference type="SUPFAM" id="SSF49417">
    <property type="entry name" value="p53-like transcription factors"/>
    <property type="match status" value="1"/>
</dbReference>
<dbReference type="PRINTS" id="PR00937">
    <property type="entry name" value="TBOX"/>
</dbReference>
<feature type="compositionally biased region" description="Polar residues" evidence="6">
    <location>
        <begin position="179"/>
        <end position="193"/>
    </location>
</feature>
<feature type="region of interest" description="Disordered" evidence="6">
    <location>
        <begin position="148"/>
        <end position="235"/>
    </location>
</feature>
<keyword evidence="1" id="KW-0805">Transcription regulation</keyword>
<keyword evidence="9" id="KW-1185">Reference proteome</keyword>
<comment type="caution">
    <text evidence="8">The sequence shown here is derived from an EMBL/GenBank/DDBJ whole genome shotgun (WGS) entry which is preliminary data.</text>
</comment>
<evidence type="ECO:0000256" key="6">
    <source>
        <dbReference type="SAM" id="MobiDB-lite"/>
    </source>
</evidence>
<dbReference type="PROSITE" id="PS50252">
    <property type="entry name" value="TBOX_3"/>
    <property type="match status" value="1"/>
</dbReference>
<gene>
    <name evidence="8" type="ORF">ANN_08046</name>
</gene>
<evidence type="ECO:0000256" key="3">
    <source>
        <dbReference type="ARBA" id="ARBA00023163"/>
    </source>
</evidence>
<evidence type="ECO:0000256" key="1">
    <source>
        <dbReference type="ARBA" id="ARBA00023015"/>
    </source>
</evidence>
<dbReference type="InterPro" id="IPR002070">
    <property type="entry name" value="TF_Brachyury"/>
</dbReference>
<sequence length="339" mass="38421">MFPVLTVQVTGLEPDARYFILMEVCLSSNSRYKFVGSEWKPAGKAEPQLPANTRLFIHQDSPATGAHWMREPIKMKCAKLTNNPLNRNGQVVLTSMHKYNPHIHVVKTSDIMTLSWSPTATFVFPETEFIAVTAYQNEQVTKLKINNNPFAKGFRDDGLSKTKRKQTELVSTKKRQCSERNSFSSGESTNSVSPPVAEDSNNNNNNNNNNNEQSKECVPFVPQESSESNPTPVLDRHCEDLSSAVTNINISTNTIQYPYNCLCYSFCHLQAREQCMSRYPYLFPPPPPPPPPAPSLLPSFLVPFPYHFSPFLHQFHPPPPYLTEFNPQPYDYSLRDKSS</sequence>
<comment type="subcellular location">
    <subcellularLocation>
        <location evidence="5">Nucleus</location>
    </subcellularLocation>
</comment>
<dbReference type="EMBL" id="JAJSOF020000017">
    <property type="protein sequence ID" value="KAJ4439916.1"/>
    <property type="molecule type" value="Genomic_DNA"/>
</dbReference>
<dbReference type="Pfam" id="PF00907">
    <property type="entry name" value="T-box"/>
    <property type="match status" value="1"/>
</dbReference>
<dbReference type="InterPro" id="IPR001699">
    <property type="entry name" value="TF_T-box"/>
</dbReference>
<name>A0ABQ8T0D1_PERAM</name>
<feature type="compositionally biased region" description="Low complexity" evidence="6">
    <location>
        <begin position="201"/>
        <end position="211"/>
    </location>
</feature>
<evidence type="ECO:0000259" key="7">
    <source>
        <dbReference type="PROSITE" id="PS50252"/>
    </source>
</evidence>
<dbReference type="InterPro" id="IPR036960">
    <property type="entry name" value="T-box_sf"/>
</dbReference>
<evidence type="ECO:0000256" key="5">
    <source>
        <dbReference type="PROSITE-ProRule" id="PRU00201"/>
    </source>
</evidence>
<dbReference type="PANTHER" id="PTHR11267:SF203">
    <property type="entry name" value="MAX GENE-ASSOCIATED PROTEIN-LIKE"/>
    <property type="match status" value="1"/>
</dbReference>
<evidence type="ECO:0000256" key="4">
    <source>
        <dbReference type="ARBA" id="ARBA00023242"/>
    </source>
</evidence>
<dbReference type="InterPro" id="IPR008967">
    <property type="entry name" value="p53-like_TF_DNA-bd_sf"/>
</dbReference>
<dbReference type="Gene3D" id="2.60.40.820">
    <property type="entry name" value="Transcription factor, T-box"/>
    <property type="match status" value="1"/>
</dbReference>
<dbReference type="Proteomes" id="UP001148838">
    <property type="component" value="Unassembled WGS sequence"/>
</dbReference>
<evidence type="ECO:0000256" key="2">
    <source>
        <dbReference type="ARBA" id="ARBA00023125"/>
    </source>
</evidence>
<accession>A0ABQ8T0D1</accession>
<proteinExistence type="predicted"/>
<dbReference type="InterPro" id="IPR046360">
    <property type="entry name" value="T-box_DNA-bd"/>
</dbReference>
<feature type="domain" description="T-box" evidence="7">
    <location>
        <begin position="1"/>
        <end position="156"/>
    </location>
</feature>
<reference evidence="8 9" key="1">
    <citation type="journal article" date="2022" name="Allergy">
        <title>Genome assembly and annotation of Periplaneta americana reveal a comprehensive cockroach allergen profile.</title>
        <authorList>
            <person name="Wang L."/>
            <person name="Xiong Q."/>
            <person name="Saelim N."/>
            <person name="Wang L."/>
            <person name="Nong W."/>
            <person name="Wan A.T."/>
            <person name="Shi M."/>
            <person name="Liu X."/>
            <person name="Cao Q."/>
            <person name="Hui J.H.L."/>
            <person name="Sookrung N."/>
            <person name="Leung T.F."/>
            <person name="Tungtrongchitr A."/>
            <person name="Tsui S.K.W."/>
        </authorList>
    </citation>
    <scope>NUCLEOTIDE SEQUENCE [LARGE SCALE GENOMIC DNA]</scope>
    <source>
        <strain evidence="8">PWHHKU_190912</strain>
    </source>
</reference>
<evidence type="ECO:0000313" key="9">
    <source>
        <dbReference type="Proteomes" id="UP001148838"/>
    </source>
</evidence>
<protein>
    <recommendedName>
        <fullName evidence="7">T-box domain-containing protein</fullName>
    </recommendedName>
</protein>